<dbReference type="AlphaFoldDB" id="A0A059E949"/>
<dbReference type="InterPro" id="IPR050832">
    <property type="entry name" value="Bact_Acetyltransf"/>
</dbReference>
<comment type="caution">
    <text evidence="4">The sequence shown here is derived from an EMBL/GenBank/DDBJ whole genome shotgun (WGS) entry which is preliminary data.</text>
</comment>
<dbReference type="STRING" id="1280948.HY36_13770"/>
<evidence type="ECO:0000256" key="2">
    <source>
        <dbReference type="ARBA" id="ARBA00023315"/>
    </source>
</evidence>
<proteinExistence type="predicted"/>
<keyword evidence="2" id="KW-0012">Acyltransferase</keyword>
<protein>
    <recommendedName>
        <fullName evidence="3">N-acetyltransferase domain-containing protein</fullName>
    </recommendedName>
</protein>
<dbReference type="PANTHER" id="PTHR43877:SF5">
    <property type="entry name" value="BLL8307 PROTEIN"/>
    <property type="match status" value="1"/>
</dbReference>
<evidence type="ECO:0000259" key="3">
    <source>
        <dbReference type="PROSITE" id="PS51186"/>
    </source>
</evidence>
<dbReference type="GO" id="GO:0016747">
    <property type="term" value="F:acyltransferase activity, transferring groups other than amino-acyl groups"/>
    <property type="evidence" value="ECO:0007669"/>
    <property type="project" value="InterPro"/>
</dbReference>
<dbReference type="PATRIC" id="fig|1280948.3.peg.993"/>
<accession>A0A059E949</accession>
<dbReference type="InterPro" id="IPR000182">
    <property type="entry name" value="GNAT_dom"/>
</dbReference>
<dbReference type="InterPro" id="IPR016181">
    <property type="entry name" value="Acyl_CoA_acyltransferase"/>
</dbReference>
<dbReference type="OrthoDB" id="9803233at2"/>
<dbReference type="RefSeq" id="WP_035549288.1">
    <property type="nucleotide sequence ID" value="NZ_AWFH01000004.1"/>
</dbReference>
<reference evidence="4 5" key="1">
    <citation type="journal article" date="2014" name="Antonie Van Leeuwenhoek">
        <title>Hyphomonas beringensis sp. nov. and Hyphomonas chukchiensis sp. nov., isolated from surface seawater of the Bering Sea and Chukchi Sea.</title>
        <authorList>
            <person name="Li C."/>
            <person name="Lai Q."/>
            <person name="Li G."/>
            <person name="Dong C."/>
            <person name="Wang J."/>
            <person name="Liao Y."/>
            <person name="Shao Z."/>
        </authorList>
    </citation>
    <scope>NUCLEOTIDE SEQUENCE [LARGE SCALE GENOMIC DNA]</scope>
    <source>
        <strain evidence="4 5">22II1-22F38</strain>
    </source>
</reference>
<keyword evidence="1" id="KW-0808">Transferase</keyword>
<dbReference type="Pfam" id="PF00583">
    <property type="entry name" value="Acetyltransf_1"/>
    <property type="match status" value="1"/>
</dbReference>
<dbReference type="PROSITE" id="PS51186">
    <property type="entry name" value="GNAT"/>
    <property type="match status" value="1"/>
</dbReference>
<evidence type="ECO:0000313" key="5">
    <source>
        <dbReference type="Proteomes" id="UP000024547"/>
    </source>
</evidence>
<dbReference type="Proteomes" id="UP000024547">
    <property type="component" value="Unassembled WGS sequence"/>
</dbReference>
<sequence length="153" mass="16927">MAVQICEDDVSSDEMLALLQAHADLMLSQSPPGSCHFLPAEGLRVPEVTVWSMWEDETLVGCGALKALPDGAGEVKSMHTRSDMRGKGYGRQMLEFILSEAARRNYSALYLETGSMDGFIPARKLYEVYGFDYCPPFGGYTLDPNSVYMNRAL</sequence>
<keyword evidence="5" id="KW-1185">Reference proteome</keyword>
<dbReference type="PANTHER" id="PTHR43877">
    <property type="entry name" value="AMINOALKYLPHOSPHONATE N-ACETYLTRANSFERASE-RELATED-RELATED"/>
    <property type="match status" value="1"/>
</dbReference>
<dbReference type="eggNOG" id="COG0456">
    <property type="taxonomic scope" value="Bacteria"/>
</dbReference>
<organism evidence="4 5">
    <name type="scientific">Hyphomonas atlantica</name>
    <dbReference type="NCBI Taxonomy" id="1280948"/>
    <lineage>
        <taxon>Bacteria</taxon>
        <taxon>Pseudomonadati</taxon>
        <taxon>Pseudomonadota</taxon>
        <taxon>Alphaproteobacteria</taxon>
        <taxon>Hyphomonadales</taxon>
        <taxon>Hyphomonadaceae</taxon>
        <taxon>Hyphomonas</taxon>
    </lineage>
</organism>
<dbReference type="SUPFAM" id="SSF55729">
    <property type="entry name" value="Acyl-CoA N-acyltransferases (Nat)"/>
    <property type="match status" value="1"/>
</dbReference>
<name>A0A059E949_9PROT</name>
<feature type="domain" description="N-acetyltransferase" evidence="3">
    <location>
        <begin position="5"/>
        <end position="153"/>
    </location>
</feature>
<evidence type="ECO:0000256" key="1">
    <source>
        <dbReference type="ARBA" id="ARBA00022679"/>
    </source>
</evidence>
<dbReference type="Gene3D" id="3.40.630.30">
    <property type="match status" value="1"/>
</dbReference>
<gene>
    <name evidence="4" type="ORF">HY36_13770</name>
</gene>
<dbReference type="CDD" id="cd04301">
    <property type="entry name" value="NAT_SF"/>
    <property type="match status" value="1"/>
</dbReference>
<evidence type="ECO:0000313" key="4">
    <source>
        <dbReference type="EMBL" id="KCZ64414.1"/>
    </source>
</evidence>
<dbReference type="EMBL" id="AWFH01000004">
    <property type="protein sequence ID" value="KCZ64414.1"/>
    <property type="molecule type" value="Genomic_DNA"/>
</dbReference>